<feature type="region of interest" description="Disordered" evidence="2">
    <location>
        <begin position="1"/>
        <end position="21"/>
    </location>
</feature>
<dbReference type="OrthoDB" id="4161589at2759"/>
<protein>
    <recommendedName>
        <fullName evidence="5">Zn(2)-C6 fungal-type domain-containing protein</fullName>
    </recommendedName>
</protein>
<evidence type="ECO:0000256" key="2">
    <source>
        <dbReference type="SAM" id="MobiDB-lite"/>
    </source>
</evidence>
<gene>
    <name evidence="3" type="ORF">HETSPECPRED_010555</name>
</gene>
<dbReference type="PANTHER" id="PTHR37012:SF2">
    <property type="entry name" value="BZIP DOMAIN-CONTAINING PROTEIN-RELATED"/>
    <property type="match status" value="1"/>
</dbReference>
<keyword evidence="1" id="KW-0539">Nucleus</keyword>
<dbReference type="PANTHER" id="PTHR37012">
    <property type="entry name" value="B-ZIP TRANSCRIPTION FACTOR (EUROFUNG)-RELATED"/>
    <property type="match status" value="1"/>
</dbReference>
<dbReference type="EMBL" id="CAJPDS010000098">
    <property type="protein sequence ID" value="CAF9937105.1"/>
    <property type="molecule type" value="Genomic_DNA"/>
</dbReference>
<evidence type="ECO:0000313" key="4">
    <source>
        <dbReference type="Proteomes" id="UP000664521"/>
    </source>
</evidence>
<dbReference type="CDD" id="cd00067">
    <property type="entry name" value="GAL4"/>
    <property type="match status" value="1"/>
</dbReference>
<evidence type="ECO:0008006" key="5">
    <source>
        <dbReference type="Google" id="ProtNLM"/>
    </source>
</evidence>
<dbReference type="InterPro" id="IPR021833">
    <property type="entry name" value="DUF3425"/>
</dbReference>
<accession>A0A8H3IWX8</accession>
<dbReference type="Pfam" id="PF11905">
    <property type="entry name" value="DUF3425"/>
    <property type="match status" value="1"/>
</dbReference>
<dbReference type="SUPFAM" id="SSF57701">
    <property type="entry name" value="Zn2/Cys6 DNA-binding domain"/>
    <property type="match status" value="1"/>
</dbReference>
<dbReference type="Proteomes" id="UP000664521">
    <property type="component" value="Unassembled WGS sequence"/>
</dbReference>
<dbReference type="GO" id="GO:0000981">
    <property type="term" value="F:DNA-binding transcription factor activity, RNA polymerase II-specific"/>
    <property type="evidence" value="ECO:0007669"/>
    <property type="project" value="InterPro"/>
</dbReference>
<feature type="region of interest" description="Disordered" evidence="2">
    <location>
        <begin position="188"/>
        <end position="245"/>
    </location>
</feature>
<evidence type="ECO:0000256" key="1">
    <source>
        <dbReference type="ARBA" id="ARBA00023242"/>
    </source>
</evidence>
<feature type="compositionally biased region" description="Basic and acidic residues" evidence="2">
    <location>
        <begin position="188"/>
        <end position="209"/>
    </location>
</feature>
<dbReference type="InterPro" id="IPR001138">
    <property type="entry name" value="Zn2Cys6_DnaBD"/>
</dbReference>
<evidence type="ECO:0000313" key="3">
    <source>
        <dbReference type="EMBL" id="CAF9937105.1"/>
    </source>
</evidence>
<keyword evidence="4" id="KW-1185">Reference proteome</keyword>
<reference evidence="3" key="1">
    <citation type="submission" date="2021-03" db="EMBL/GenBank/DDBJ databases">
        <authorList>
            <person name="Tagirdzhanova G."/>
        </authorList>
    </citation>
    <scope>NUCLEOTIDE SEQUENCE</scope>
</reference>
<organism evidence="3 4">
    <name type="scientific">Heterodermia speciosa</name>
    <dbReference type="NCBI Taxonomy" id="116794"/>
    <lineage>
        <taxon>Eukaryota</taxon>
        <taxon>Fungi</taxon>
        <taxon>Dikarya</taxon>
        <taxon>Ascomycota</taxon>
        <taxon>Pezizomycotina</taxon>
        <taxon>Lecanoromycetes</taxon>
        <taxon>OSLEUM clade</taxon>
        <taxon>Lecanoromycetidae</taxon>
        <taxon>Caliciales</taxon>
        <taxon>Physciaceae</taxon>
        <taxon>Heterodermia</taxon>
    </lineage>
</organism>
<sequence length="533" mass="60176">MNSRPPSDTEPPDQSPPSKDIKRKIVGIACNECRAAKAKLRIPLPVQCSGTQPCVRCSGRNSDCTFEGKRDALLVSRTQTVRFREVLSSLHDILRGDDAAARRLQRKARENASLPAFIDDVAASLEDPDEELGASARVDAVVLPLTLIRDTPKEGLLDLITRLKLSREDEDPQAIVEHHLHKLQTEAAHRTPYNERHPRAASDPARSESELDWDPLLRRTGHCEIPNLPSEDEFETEVSTPMVDQESLRTPRHMAADVAANWERNWEQGRYPYPRPWYSLTPPVHIQGFGNLPFSSAIKANHYPAAQQWQQLINFSAHEYQVRSFALWEDSPIATLFYGFQDHAFQSVTNGTPVSSILGSGIIDVELLFRSRAPEDPYDVCSWACEMWKSVVKFDIYVVLASCVLASGLMRWNLFPTAENYALCPAMSRPTALQRFMPHSMPIDLVPHPTIRDSLIRNYKDWLTPGTVDHASTSIGWPYSLREAVEVHPVTGRRQLTTAFVAHATNPNNWSLKRSIERVCPDIEKDGFHIRDE</sequence>
<dbReference type="AlphaFoldDB" id="A0A8H3IWX8"/>
<name>A0A8H3IWX8_9LECA</name>
<comment type="caution">
    <text evidence="3">The sequence shown here is derived from an EMBL/GenBank/DDBJ whole genome shotgun (WGS) entry which is preliminary data.</text>
</comment>
<dbReference type="GO" id="GO:0008270">
    <property type="term" value="F:zinc ion binding"/>
    <property type="evidence" value="ECO:0007669"/>
    <property type="project" value="InterPro"/>
</dbReference>
<proteinExistence type="predicted"/>
<dbReference type="Gene3D" id="4.10.240.10">
    <property type="entry name" value="Zn(2)-C6 fungal-type DNA-binding domain"/>
    <property type="match status" value="1"/>
</dbReference>
<dbReference type="InterPro" id="IPR036864">
    <property type="entry name" value="Zn2-C6_fun-type_DNA-bd_sf"/>
</dbReference>